<reference evidence="2 3" key="1">
    <citation type="submission" date="2016-10" db="EMBL/GenBank/DDBJ databases">
        <authorList>
            <person name="de Groot N.N."/>
        </authorList>
    </citation>
    <scope>NUCLEOTIDE SEQUENCE [LARGE SCALE GENOMIC DNA]</scope>
    <source>
        <strain evidence="2 3">Vu-144</strain>
    </source>
</reference>
<dbReference type="RefSeq" id="WP_091398085.1">
    <property type="nucleotide sequence ID" value="NZ_FNQY01000011.1"/>
</dbReference>
<accession>A0A1H3ZM65</accession>
<name>A0A1H3ZM65_9BACT</name>
<protein>
    <submittedName>
        <fullName evidence="2">TonB-dependent Receptor Plug Domain</fullName>
    </submittedName>
</protein>
<dbReference type="AlphaFoldDB" id="A0A1H3ZM65"/>
<dbReference type="InterPro" id="IPR008969">
    <property type="entry name" value="CarboxyPept-like_regulatory"/>
</dbReference>
<dbReference type="OrthoDB" id="1075473at2"/>
<evidence type="ECO:0000313" key="3">
    <source>
        <dbReference type="Proteomes" id="UP000199041"/>
    </source>
</evidence>
<feature type="chain" id="PRO_5011662104" evidence="1">
    <location>
        <begin position="20"/>
        <end position="747"/>
    </location>
</feature>
<keyword evidence="2" id="KW-0675">Receptor</keyword>
<organism evidence="2 3">
    <name type="scientific">Arachidicoccus rhizosphaerae</name>
    <dbReference type="NCBI Taxonomy" id="551991"/>
    <lineage>
        <taxon>Bacteria</taxon>
        <taxon>Pseudomonadati</taxon>
        <taxon>Bacteroidota</taxon>
        <taxon>Chitinophagia</taxon>
        <taxon>Chitinophagales</taxon>
        <taxon>Chitinophagaceae</taxon>
        <taxon>Arachidicoccus</taxon>
    </lineage>
</organism>
<dbReference type="Pfam" id="PF13715">
    <property type="entry name" value="CarbopepD_reg_2"/>
    <property type="match status" value="1"/>
</dbReference>
<evidence type="ECO:0000313" key="2">
    <source>
        <dbReference type="EMBL" id="SEA24896.1"/>
    </source>
</evidence>
<evidence type="ECO:0000256" key="1">
    <source>
        <dbReference type="SAM" id="SignalP"/>
    </source>
</evidence>
<dbReference type="Proteomes" id="UP000199041">
    <property type="component" value="Unassembled WGS sequence"/>
</dbReference>
<feature type="signal peptide" evidence="1">
    <location>
        <begin position="1"/>
        <end position="19"/>
    </location>
</feature>
<dbReference type="STRING" id="551991.SAMN05192529_111124"/>
<keyword evidence="3" id="KW-1185">Reference proteome</keyword>
<sequence>MKPYILTILVGLLAGHLHAQTTIEGQVKDNKMRPLIGVSVAVKNGYDGSITDSLGNYHFTTPDQGSDTLVYSLTGYETVEKVVQLTGSTLTLNINLKEAFNELSAVTITAGSFSAGDNKKGVVLSSLDILTTSTNADISSAMRLLPGTQQNGESSGLFVHGGTAGETAQYMDGAVIQNPYYAGGPQIMQRGRFDPRLFSGTMFATGGYSALYGNAMSSVLLMNSNDLPEKSEYEIDISPIAYVNLRTQQLAKDKKSAYGVSYNYINVWPEMQVLNTYFDITRTPEYHTANFYYHRKTRGGMIKYYTEFSHNDVGYSWTDIDILSLKDKINVANNNWYNNVNWTENLGNRWKLIWSNSFSINHDHINRSILDGNHEVQSFSSSYYWMNNKIFTYLNTESHLQSRLVLEKKFRNLAAIRFGGEYDYAHTDGDYNDRNITFKDNYGAVFAENDLYFTNDFMLKTGVRAERSSLMNETKVAPRISTAYRIGPNEQLSAAYGIFYQKPEDNYLMYNQNLSFTRSDQYILNYQKSTTSQILRLEAYYKKYADLVRFVPATQVNDYPYDNGGKGHAEGFDLFWKDQKTFPFKYWISYSYIHTKRQFLNYPTQLEPDFITPHTFSAVLQQFIPNIKTQVNFSCSFATGRPYYYFKPDLENHTYQLDKQGKSSPYNNLDFSIDYLPDFGKTHKKMTVMFVATVKNILGLQQLYTYNYSYDGSYKQPVWPMSKRQYFIGVFFNFGRDRSQEIINENL</sequence>
<keyword evidence="1" id="KW-0732">Signal</keyword>
<dbReference type="Gene3D" id="2.60.40.1120">
    <property type="entry name" value="Carboxypeptidase-like, regulatory domain"/>
    <property type="match status" value="1"/>
</dbReference>
<dbReference type="SUPFAM" id="SSF49464">
    <property type="entry name" value="Carboxypeptidase regulatory domain-like"/>
    <property type="match status" value="1"/>
</dbReference>
<proteinExistence type="predicted"/>
<dbReference type="SUPFAM" id="SSF56935">
    <property type="entry name" value="Porins"/>
    <property type="match status" value="1"/>
</dbReference>
<gene>
    <name evidence="2" type="ORF">SAMN05192529_111124</name>
</gene>
<dbReference type="EMBL" id="FNQY01000011">
    <property type="protein sequence ID" value="SEA24896.1"/>
    <property type="molecule type" value="Genomic_DNA"/>
</dbReference>